<gene>
    <name evidence="1" type="ORF">D0Z00_000940</name>
</gene>
<reference evidence="1 2" key="1">
    <citation type="journal article" date="2020" name="Front. Microbiol.">
        <title>Phenotypic and Genetic Characterization of the Cheese Ripening Yeast Geotrichum candidum.</title>
        <authorList>
            <person name="Perkins V."/>
            <person name="Vignola S."/>
            <person name="Lessard M.H."/>
            <person name="Plante P.L."/>
            <person name="Corbeil J."/>
            <person name="Dugat-Bony E."/>
            <person name="Frenette M."/>
            <person name="Labrie S."/>
        </authorList>
    </citation>
    <scope>NUCLEOTIDE SEQUENCE [LARGE SCALE GENOMIC DNA]</scope>
    <source>
        <strain evidence="1 2">LMA-1147</strain>
    </source>
</reference>
<dbReference type="EMBL" id="QVQA01000013">
    <property type="protein sequence ID" value="KAF5101270.1"/>
    <property type="molecule type" value="Genomic_DNA"/>
</dbReference>
<evidence type="ECO:0000313" key="1">
    <source>
        <dbReference type="EMBL" id="KAF5101270.1"/>
    </source>
</evidence>
<dbReference type="Proteomes" id="UP000744676">
    <property type="component" value="Unassembled WGS sequence"/>
</dbReference>
<accession>A0ACB6V8I3</accession>
<evidence type="ECO:0000313" key="2">
    <source>
        <dbReference type="Proteomes" id="UP000744676"/>
    </source>
</evidence>
<name>A0ACB6V8I3_9ASCO</name>
<proteinExistence type="predicted"/>
<organism evidence="1 2">
    <name type="scientific">Geotrichum galactomycetum</name>
    <dbReference type="NCBI Taxonomy" id="27317"/>
    <lineage>
        <taxon>Eukaryota</taxon>
        <taxon>Fungi</taxon>
        <taxon>Dikarya</taxon>
        <taxon>Ascomycota</taxon>
        <taxon>Saccharomycotina</taxon>
        <taxon>Dipodascomycetes</taxon>
        <taxon>Dipodascales</taxon>
        <taxon>Dipodascaceae</taxon>
        <taxon>Geotrichum</taxon>
    </lineage>
</organism>
<keyword evidence="2" id="KW-1185">Reference proteome</keyword>
<sequence>MKIKAIDEDGFLQLLREMPANGGSGEAAQKALIKKQEEEEKLTLAIEDLGKALKEKYKNNKIGEKNDLWTTKYDPMDLSEICGNKGQIEKLSNWLDANTLRTRIMGIAKNEGINITPSVSDQLSYGKSAEKSMTLKPFDITARLLSGSTFAENSRISLDEKIKYYFDDHDFTPLMIQENYLNTFPSSVTNGRFASHLDAVAAAADAIADGDLVDKKIRGTQPQWSLMPFHGFMSSIIPSSYIAGQGLGRYNFTGFLGQNSKRNKNIRLLEEFHSHARLSISATHDEVRLQYLPLLMSYKLIDPILAYKEAGIDEVMELMDNYHLTKDDWSVAMDLSVGDKSYATKAKNLSTGMKSMFTRNYNKTSHPVPYMKSAAMFTAKATAATPPTDIPDLVETLGEEREVEVKVEDENDLTKDKYVKETTKPADKKTKRKRRF</sequence>
<protein>
    <submittedName>
        <fullName evidence="1">Uncharacterized protein</fullName>
    </submittedName>
</protein>
<comment type="caution">
    <text evidence="1">The sequence shown here is derived from an EMBL/GenBank/DDBJ whole genome shotgun (WGS) entry which is preliminary data.</text>
</comment>